<sequence length="1395" mass="159489">MSRQSHSDSDSLALSHNRYGITEFFEGFPNNCRADIVFVHGLTGNSDTTWRHENADLPWPEELLARDIRNCKILKYDYNISNINGLGKDLARLAADLLNELVNWRRDNKSERPIIFVAHSLGGLLVKRLLPESQSRSAPYNIGALTRGVIFLGTPQRVSRLQEHGHKILQALRGNRANRLEPNVELRAIFQPTSDVLDKTHSSFMDWLAQRNEDPLKPTVHIASLYEKLPTMKLPGLGDGYCTVRAQIVKAVRLAKLQDELALRDTAEPSKNELELWRACLQSFAFSDVRQRFETVSPHLRGTFRWIHYCHDFWAWLEDPSKNIFYMSGKRASGKSTFMKYLTRNEALASWARIQNPSREVIVLSHFFHYAGQDPSRKFEGFLRSILFQMVEKDFAAFKPVQPFFEGRRNYQQSPTWPRDDLEKACLEVFKEWGRRMDSQRPNIYLIMDALDHFDGELCEMTSFLLEIFKLSGRRLKICISSPHEEKIDNAFTNLKDMGDLSRLEIHQHTKQDIALYIKRNYRKLTELSVGEKTFADVILDHSQGVFLWVRLMCNNLVNRAMTKTELDKTSDEELQRMLNNLQPDLEKFYEMMFNAIEPDLRDEVEKGLSIVVAASRSLTVEELQCATYFSNHKNIMIINNDDNRSSNSTGTGNKPKSKISKEYLTRLGVFNQDLQTIIETRYRGFLQITKVQGGDAEPRLIIEPCHGTASTYLIKRCKPQGPGATFRDLVAYGDHLLYESSRAYLGYLEKGDLPPEASKALEFLFGAKNGKQSNPNETKGGENTSSYMGSMTVSLDKLKTVDIEKFCSEYPFLSYSAECWGHHAKVGCLTKMEPVQVLEGDAFQCFLWVFWELMEARPANPYTFSDLPLDALEYLCSTGCANYLDRALDKQPERIRHPERLLLFTIRAKNLYMVGRLLQHYPLKKLHVNHGEQAVLQAIDFSNNPDWGKHWAKHYAKLTKNLLDHRFPAHKRVEYTIRDEHWNTNPEIRVRKRQFECNPLLLAILLKRNYIAEELLTHESCEKAVHQEIDWVLQRVIEMTTFIQPANISGIELLLRNGANANTSGSNSPKSTLLGMALYLKEFDVAETLLNHGADPNFRGDHASQLSFMAETENDFPKGVQLLLRSGASVDVWSMEQCCKGRRGAKDVKDVVFFLMDHLCKNGGIDQLIQGRETALHIAIRCGREDLVERLIQDLEANTNIPDHNGDYPVHVALRQSEPKRHIKLLQRSPKFDGSVKNRDGKTFTDIHMEEDPQQNILVGMPRLDASKVHMRTVLLQAPLGYNAVQKRLENAPYGIRVLFNDPNAPWSALRPSVDNMVVDHGLHGNEIHLPTQPEAIPRESGDLPFLEGAITDEMEVSFPVQQMYAPSISDTSGGEFLAGTGSWDGHSVYWNRQ</sequence>
<dbReference type="EMBL" id="GG698897">
    <property type="protein sequence ID" value="EEU47036.1"/>
    <property type="molecule type" value="Genomic_DNA"/>
</dbReference>
<evidence type="ECO:0000259" key="4">
    <source>
        <dbReference type="Pfam" id="PF24883"/>
    </source>
</evidence>
<feature type="domain" description="DUF676" evidence="3">
    <location>
        <begin position="36"/>
        <end position="131"/>
    </location>
</feature>
<dbReference type="GeneID" id="9664241"/>
<keyword evidence="2" id="KW-0677">Repeat</keyword>
<dbReference type="InParanoid" id="C7YMZ9"/>
<dbReference type="HOGENOM" id="CLU_254673_0_0_1"/>
<evidence type="ECO:0000259" key="3">
    <source>
        <dbReference type="Pfam" id="PF05057"/>
    </source>
</evidence>
<evidence type="ECO:0000256" key="2">
    <source>
        <dbReference type="ARBA" id="ARBA00022737"/>
    </source>
</evidence>
<dbReference type="InterPro" id="IPR002110">
    <property type="entry name" value="Ankyrin_rpt"/>
</dbReference>
<dbReference type="VEuPathDB" id="FungiDB:NECHADRAFT_78055"/>
<keyword evidence="6" id="KW-1185">Reference proteome</keyword>
<evidence type="ECO:0000313" key="6">
    <source>
        <dbReference type="Proteomes" id="UP000005206"/>
    </source>
</evidence>
<dbReference type="Gene3D" id="3.40.50.1820">
    <property type="entry name" value="alpha/beta hydrolase"/>
    <property type="match status" value="1"/>
</dbReference>
<dbReference type="InterPro" id="IPR056884">
    <property type="entry name" value="NPHP3-like_N"/>
</dbReference>
<dbReference type="PANTHER" id="PTHR10039">
    <property type="entry name" value="AMELOGENIN"/>
    <property type="match status" value="1"/>
</dbReference>
<dbReference type="RefSeq" id="XP_003052749.1">
    <property type="nucleotide sequence ID" value="XM_003052703.1"/>
</dbReference>
<dbReference type="SUPFAM" id="SSF53474">
    <property type="entry name" value="alpha/beta-Hydrolases"/>
    <property type="match status" value="1"/>
</dbReference>
<dbReference type="Pfam" id="PF05057">
    <property type="entry name" value="DUF676"/>
    <property type="match status" value="1"/>
</dbReference>
<reference evidence="5 6" key="1">
    <citation type="journal article" date="2009" name="PLoS Genet.">
        <title>The genome of Nectria haematococca: contribution of supernumerary chromosomes to gene expansion.</title>
        <authorList>
            <person name="Coleman J.J."/>
            <person name="Rounsley S.D."/>
            <person name="Rodriguez-Carres M."/>
            <person name="Kuo A."/>
            <person name="Wasmann C.C."/>
            <person name="Grimwood J."/>
            <person name="Schmutz J."/>
            <person name="Taga M."/>
            <person name="White G.J."/>
            <person name="Zhou S."/>
            <person name="Schwartz D.C."/>
            <person name="Freitag M."/>
            <person name="Ma L.J."/>
            <person name="Danchin E.G."/>
            <person name="Henrissat B."/>
            <person name="Coutinho P.M."/>
            <person name="Nelson D.R."/>
            <person name="Straney D."/>
            <person name="Napoli C.A."/>
            <person name="Barker B.M."/>
            <person name="Gribskov M."/>
            <person name="Rep M."/>
            <person name="Kroken S."/>
            <person name="Molnar I."/>
            <person name="Rensing C."/>
            <person name="Kennell J.C."/>
            <person name="Zamora J."/>
            <person name="Farman M.L."/>
            <person name="Selker E.U."/>
            <person name="Salamov A."/>
            <person name="Shapiro H."/>
            <person name="Pangilinan J."/>
            <person name="Lindquist E."/>
            <person name="Lamers C."/>
            <person name="Grigoriev I.V."/>
            <person name="Geiser D.M."/>
            <person name="Covert S.F."/>
            <person name="Temporini E."/>
            <person name="Vanetten H.D."/>
        </authorList>
    </citation>
    <scope>NUCLEOTIDE SEQUENCE [LARGE SCALE GENOMIC DNA]</scope>
    <source>
        <strain evidence="6">ATCC MYA-4622 / CBS 123669 / FGSC 9596 / NRRL 45880 / 77-13-4</strain>
    </source>
</reference>
<dbReference type="KEGG" id="nhe:NECHADRAFT_78055"/>
<dbReference type="SMART" id="SM00248">
    <property type="entry name" value="ANK"/>
    <property type="match status" value="4"/>
</dbReference>
<proteinExistence type="inferred from homology"/>
<dbReference type="OrthoDB" id="5086500at2759"/>
<dbReference type="eggNOG" id="KOG2029">
    <property type="taxonomic scope" value="Eukaryota"/>
</dbReference>
<protein>
    <recommendedName>
        <fullName evidence="7">DUF676 domain-containing protein</fullName>
    </recommendedName>
</protein>
<gene>
    <name evidence="5" type="ORF">NECHADRAFT_78055</name>
</gene>
<dbReference type="SUPFAM" id="SSF48403">
    <property type="entry name" value="Ankyrin repeat"/>
    <property type="match status" value="1"/>
</dbReference>
<dbReference type="Gene3D" id="3.40.50.300">
    <property type="entry name" value="P-loop containing nucleotide triphosphate hydrolases"/>
    <property type="match status" value="1"/>
</dbReference>
<dbReference type="InterPro" id="IPR027417">
    <property type="entry name" value="P-loop_NTPase"/>
</dbReference>
<dbReference type="Gene3D" id="1.25.40.20">
    <property type="entry name" value="Ankyrin repeat-containing domain"/>
    <property type="match status" value="1"/>
</dbReference>
<organism evidence="5 6">
    <name type="scientific">Fusarium vanettenii (strain ATCC MYA-4622 / CBS 123669 / FGSC 9596 / NRRL 45880 / 77-13-4)</name>
    <name type="common">Fusarium solani subsp. pisi</name>
    <dbReference type="NCBI Taxonomy" id="660122"/>
    <lineage>
        <taxon>Eukaryota</taxon>
        <taxon>Fungi</taxon>
        <taxon>Dikarya</taxon>
        <taxon>Ascomycota</taxon>
        <taxon>Pezizomycotina</taxon>
        <taxon>Sordariomycetes</taxon>
        <taxon>Hypocreomycetidae</taxon>
        <taxon>Hypocreales</taxon>
        <taxon>Nectriaceae</taxon>
        <taxon>Fusarium</taxon>
        <taxon>Fusarium solani species complex</taxon>
        <taxon>Fusarium vanettenii</taxon>
    </lineage>
</organism>
<name>C7YMZ9_FUSV7</name>
<dbReference type="SUPFAM" id="SSF52540">
    <property type="entry name" value="P-loop containing nucleoside triphosphate hydrolases"/>
    <property type="match status" value="1"/>
</dbReference>
<accession>C7YMZ9</accession>
<dbReference type="InterPro" id="IPR036770">
    <property type="entry name" value="Ankyrin_rpt-contain_sf"/>
</dbReference>
<evidence type="ECO:0000313" key="5">
    <source>
        <dbReference type="EMBL" id="EEU47036.1"/>
    </source>
</evidence>
<dbReference type="Proteomes" id="UP000005206">
    <property type="component" value="Chromosome 3"/>
</dbReference>
<dbReference type="Pfam" id="PF00023">
    <property type="entry name" value="Ank"/>
    <property type="match status" value="1"/>
</dbReference>
<comment type="similarity">
    <text evidence="1">Belongs to the putative lipase ROG1 family.</text>
</comment>
<dbReference type="InterPro" id="IPR007751">
    <property type="entry name" value="DUF676_lipase-like"/>
</dbReference>
<dbReference type="InterPro" id="IPR029058">
    <property type="entry name" value="AB_hydrolase_fold"/>
</dbReference>
<feature type="domain" description="Nephrocystin 3-like N-terminal" evidence="4">
    <location>
        <begin position="302"/>
        <end position="482"/>
    </location>
</feature>
<evidence type="ECO:0000256" key="1">
    <source>
        <dbReference type="ARBA" id="ARBA00007920"/>
    </source>
</evidence>
<evidence type="ECO:0008006" key="7">
    <source>
        <dbReference type="Google" id="ProtNLM"/>
    </source>
</evidence>
<dbReference type="Pfam" id="PF24883">
    <property type="entry name" value="NPHP3_N"/>
    <property type="match status" value="1"/>
</dbReference>
<dbReference type="PANTHER" id="PTHR10039:SF5">
    <property type="entry name" value="NACHT DOMAIN-CONTAINING PROTEIN"/>
    <property type="match status" value="1"/>
</dbReference>